<sequence>MDPFEKVPLGGTGVTVTRLGMGLAPIGGLFAPVGDAGATAAVDAAWQHGVRFFDTAPLYGAGLSERRAGAALRARDRDAFTLSTKVGRRLVAGPHDATGIWSEPSGAAPSWDFTAAGVHAQLQESLIRLGLDRVDMLHLHDPDEHFAAARHDALPALVRLRAEGTIGAVSAGMNQSAMLTEFARTGHFDCFLLAGRYTLLDQSGLADLLPECARRGISVICGGVYNSGLLADPDRQATFDYRAAPAAMVARARALARVCARHGVPLRAAALQFPLAHPAVAAVLIGIRSAAEAADAAAMAAVDIPGALWHDLVRAGLLDADVPHP</sequence>
<name>A0A561VMP0_ACTTI</name>
<organism evidence="2 3">
    <name type="scientific">Actinoplanes teichomyceticus</name>
    <dbReference type="NCBI Taxonomy" id="1867"/>
    <lineage>
        <taxon>Bacteria</taxon>
        <taxon>Bacillati</taxon>
        <taxon>Actinomycetota</taxon>
        <taxon>Actinomycetes</taxon>
        <taxon>Micromonosporales</taxon>
        <taxon>Micromonosporaceae</taxon>
        <taxon>Actinoplanes</taxon>
    </lineage>
</organism>
<comment type="caution">
    <text evidence="2">The sequence shown here is derived from an EMBL/GenBank/DDBJ whole genome shotgun (WGS) entry which is preliminary data.</text>
</comment>
<dbReference type="EMBL" id="VIWY01000005">
    <property type="protein sequence ID" value="TWG12867.1"/>
    <property type="molecule type" value="Genomic_DNA"/>
</dbReference>
<protein>
    <submittedName>
        <fullName evidence="2">D-threo-aldose 1-dehydrogenase</fullName>
    </submittedName>
</protein>
<dbReference type="Gene3D" id="3.20.20.100">
    <property type="entry name" value="NADP-dependent oxidoreductase domain"/>
    <property type="match status" value="1"/>
</dbReference>
<dbReference type="InterPro" id="IPR023210">
    <property type="entry name" value="NADP_OxRdtase_dom"/>
</dbReference>
<accession>A0A561VMP0</accession>
<evidence type="ECO:0000259" key="1">
    <source>
        <dbReference type="Pfam" id="PF00248"/>
    </source>
</evidence>
<reference evidence="2 3" key="1">
    <citation type="submission" date="2019-06" db="EMBL/GenBank/DDBJ databases">
        <title>Sequencing the genomes of 1000 actinobacteria strains.</title>
        <authorList>
            <person name="Klenk H.-P."/>
        </authorList>
    </citation>
    <scope>NUCLEOTIDE SEQUENCE [LARGE SCALE GENOMIC DNA]</scope>
    <source>
        <strain evidence="2 3">DSM 43866</strain>
    </source>
</reference>
<feature type="domain" description="NADP-dependent oxidoreductase" evidence="1">
    <location>
        <begin position="18"/>
        <end position="301"/>
    </location>
</feature>
<dbReference type="GO" id="GO:0016491">
    <property type="term" value="F:oxidoreductase activity"/>
    <property type="evidence" value="ECO:0007669"/>
    <property type="project" value="InterPro"/>
</dbReference>
<evidence type="ECO:0000313" key="3">
    <source>
        <dbReference type="Proteomes" id="UP000320239"/>
    </source>
</evidence>
<dbReference type="InterPro" id="IPR036812">
    <property type="entry name" value="NAD(P)_OxRdtase_dom_sf"/>
</dbReference>
<dbReference type="InterPro" id="IPR020471">
    <property type="entry name" value="AKR"/>
</dbReference>
<dbReference type="SUPFAM" id="SSF51430">
    <property type="entry name" value="NAD(P)-linked oxidoreductase"/>
    <property type="match status" value="1"/>
</dbReference>
<evidence type="ECO:0000313" key="2">
    <source>
        <dbReference type="EMBL" id="TWG12867.1"/>
    </source>
</evidence>
<dbReference type="PANTHER" id="PTHR42686">
    <property type="entry name" value="GH17980P-RELATED"/>
    <property type="match status" value="1"/>
</dbReference>
<dbReference type="GO" id="GO:0005829">
    <property type="term" value="C:cytosol"/>
    <property type="evidence" value="ECO:0007669"/>
    <property type="project" value="TreeGrafter"/>
</dbReference>
<keyword evidence="3" id="KW-1185">Reference proteome</keyword>
<dbReference type="RefSeq" id="WP_239082395.1">
    <property type="nucleotide sequence ID" value="NZ_BOMX01000089.1"/>
</dbReference>
<gene>
    <name evidence="2" type="ORF">FHX34_105735</name>
</gene>
<dbReference type="CDD" id="cd19152">
    <property type="entry name" value="AKR_AKR15A"/>
    <property type="match status" value="1"/>
</dbReference>
<dbReference type="Proteomes" id="UP000320239">
    <property type="component" value="Unassembled WGS sequence"/>
</dbReference>
<dbReference type="AlphaFoldDB" id="A0A561VMP0"/>
<dbReference type="Pfam" id="PF00248">
    <property type="entry name" value="Aldo_ket_red"/>
    <property type="match status" value="1"/>
</dbReference>
<proteinExistence type="predicted"/>
<dbReference type="PANTHER" id="PTHR42686:SF1">
    <property type="entry name" value="GH17980P-RELATED"/>
    <property type="match status" value="1"/>
</dbReference>